<evidence type="ECO:0000313" key="4">
    <source>
        <dbReference type="Proteomes" id="UP000232188"/>
    </source>
</evidence>
<protein>
    <submittedName>
        <fullName evidence="1">Uncharacterized protein</fullName>
    </submittedName>
</protein>
<keyword evidence="3" id="KW-1185">Reference proteome</keyword>
<dbReference type="AlphaFoldDB" id="A0A2M9YQC9"/>
<name>A0A2M9YQC9_9LEPT</name>
<dbReference type="Proteomes" id="UP000232188">
    <property type="component" value="Unassembled WGS sequence"/>
</dbReference>
<evidence type="ECO:0000313" key="1">
    <source>
        <dbReference type="EMBL" id="PJZ53729.1"/>
    </source>
</evidence>
<organism evidence="1 4">
    <name type="scientific">Leptospira adleri</name>
    <dbReference type="NCBI Taxonomy" id="2023186"/>
    <lineage>
        <taxon>Bacteria</taxon>
        <taxon>Pseudomonadati</taxon>
        <taxon>Spirochaetota</taxon>
        <taxon>Spirochaetia</taxon>
        <taxon>Leptospirales</taxon>
        <taxon>Leptospiraceae</taxon>
        <taxon>Leptospira</taxon>
    </lineage>
</organism>
<reference evidence="3 4" key="1">
    <citation type="submission" date="2017-07" db="EMBL/GenBank/DDBJ databases">
        <title>Leptospira spp. isolated from tropical soils.</title>
        <authorList>
            <person name="Thibeaux R."/>
            <person name="Iraola G."/>
            <person name="Ferres I."/>
            <person name="Bierque E."/>
            <person name="Girault D."/>
            <person name="Soupe-Gilbert M.-E."/>
            <person name="Picardeau M."/>
            <person name="Goarant C."/>
        </authorList>
    </citation>
    <scope>NUCLEOTIDE SEQUENCE [LARGE SCALE GENOMIC DNA]</scope>
    <source>
        <strain evidence="1 4">FH2-B-C1</strain>
        <strain evidence="2 3">FH2-B-D1</strain>
    </source>
</reference>
<sequence>MSFLFAAISRGKSVHSDFLIFYLSSFSRIFFETLEGGKRRLLENSKVSFAKLAHFVLGKSI</sequence>
<evidence type="ECO:0000313" key="3">
    <source>
        <dbReference type="Proteomes" id="UP000232149"/>
    </source>
</evidence>
<dbReference type="Proteomes" id="UP000232149">
    <property type="component" value="Unassembled WGS sequence"/>
</dbReference>
<accession>A0A2M9YQC9</accession>
<proteinExistence type="predicted"/>
<dbReference type="EMBL" id="NPDV01000006">
    <property type="protein sequence ID" value="PJZ53729.1"/>
    <property type="molecule type" value="Genomic_DNA"/>
</dbReference>
<evidence type="ECO:0000313" key="2">
    <source>
        <dbReference type="EMBL" id="PJZ61247.1"/>
    </source>
</evidence>
<gene>
    <name evidence="2" type="ORF">CH376_14145</name>
    <name evidence="1" type="ORF">CH380_09095</name>
</gene>
<comment type="caution">
    <text evidence="1">The sequence shown here is derived from an EMBL/GenBank/DDBJ whole genome shotgun (WGS) entry which is preliminary data.</text>
</comment>
<dbReference type="EMBL" id="NPDU01000036">
    <property type="protein sequence ID" value="PJZ61247.1"/>
    <property type="molecule type" value="Genomic_DNA"/>
</dbReference>